<dbReference type="SMART" id="SM00288">
    <property type="entry name" value="VHS"/>
    <property type="match status" value="1"/>
</dbReference>
<evidence type="ECO:0000259" key="5">
    <source>
        <dbReference type="PROSITE" id="PS50179"/>
    </source>
</evidence>
<dbReference type="SUPFAM" id="SSF89009">
    <property type="entry name" value="GAT-like domain"/>
    <property type="match status" value="1"/>
</dbReference>
<reference evidence="6 7" key="1">
    <citation type="journal article" date="2016" name="DNA Res.">
        <title>The draft genome of MD-2 pineapple using hybrid error correction of long reads.</title>
        <authorList>
            <person name="Redwan R.M."/>
            <person name="Saidin A."/>
            <person name="Kumar S.V."/>
        </authorList>
    </citation>
    <scope>NUCLEOTIDE SEQUENCE [LARGE SCALE GENOMIC DNA]</scope>
    <source>
        <strain evidence="7">cv. MD2</strain>
        <tissue evidence="6">Leaf</tissue>
    </source>
</reference>
<evidence type="ECO:0000256" key="4">
    <source>
        <dbReference type="SAM" id="MobiDB-lite"/>
    </source>
</evidence>
<evidence type="ECO:0000313" key="7">
    <source>
        <dbReference type="Proteomes" id="UP000092600"/>
    </source>
</evidence>
<gene>
    <name evidence="6" type="ORF">ACMD2_19008</name>
</gene>
<feature type="region of interest" description="Disordered" evidence="4">
    <location>
        <begin position="299"/>
        <end position="334"/>
    </location>
</feature>
<evidence type="ECO:0000256" key="2">
    <source>
        <dbReference type="ARBA" id="ARBA00007708"/>
    </source>
</evidence>
<feature type="domain" description="VHS" evidence="5">
    <location>
        <begin position="16"/>
        <end position="131"/>
    </location>
</feature>
<dbReference type="AlphaFoldDB" id="A0A199VP79"/>
<dbReference type="SUPFAM" id="SSF48464">
    <property type="entry name" value="ENTH/VHS domain"/>
    <property type="match status" value="1"/>
</dbReference>
<dbReference type="GO" id="GO:0035091">
    <property type="term" value="F:phosphatidylinositol binding"/>
    <property type="evidence" value="ECO:0007669"/>
    <property type="project" value="InterPro"/>
</dbReference>
<feature type="region of interest" description="Disordered" evidence="4">
    <location>
        <begin position="249"/>
        <end position="277"/>
    </location>
</feature>
<dbReference type="GO" id="GO:0016020">
    <property type="term" value="C:membrane"/>
    <property type="evidence" value="ECO:0007669"/>
    <property type="project" value="UniProtKB-SubCell"/>
</dbReference>
<dbReference type="Proteomes" id="UP000092600">
    <property type="component" value="Unassembled WGS sequence"/>
</dbReference>
<keyword evidence="3" id="KW-0472">Membrane</keyword>
<dbReference type="STRING" id="4615.A0A199VP79"/>
<feature type="compositionally biased region" description="Polar residues" evidence="4">
    <location>
        <begin position="388"/>
        <end position="400"/>
    </location>
</feature>
<protein>
    <submittedName>
        <fullName evidence="6">TOM1-like protein 2</fullName>
    </submittedName>
</protein>
<dbReference type="Gene3D" id="1.20.58.160">
    <property type="match status" value="1"/>
</dbReference>
<feature type="region of interest" description="Disordered" evidence="4">
    <location>
        <begin position="371"/>
        <end position="400"/>
    </location>
</feature>
<feature type="compositionally biased region" description="Low complexity" evidence="4">
    <location>
        <begin position="371"/>
        <end position="387"/>
    </location>
</feature>
<dbReference type="PROSITE" id="PS50179">
    <property type="entry name" value="VHS"/>
    <property type="match status" value="1"/>
</dbReference>
<proteinExistence type="inferred from homology"/>
<dbReference type="Gene3D" id="1.25.40.90">
    <property type="match status" value="1"/>
</dbReference>
<dbReference type="PANTHER" id="PTHR45898:SF2">
    <property type="entry name" value="TOM1-LIKE PROTEIN 6"/>
    <property type="match status" value="1"/>
</dbReference>
<dbReference type="PANTHER" id="PTHR45898">
    <property type="entry name" value="TOM1-LIKE PROTEIN"/>
    <property type="match status" value="1"/>
</dbReference>
<dbReference type="GO" id="GO:0043328">
    <property type="term" value="P:protein transport to vacuole involved in ubiquitin-dependent protein catabolic process via the multivesicular body sorting pathway"/>
    <property type="evidence" value="ECO:0007669"/>
    <property type="project" value="InterPro"/>
</dbReference>
<evidence type="ECO:0000313" key="6">
    <source>
        <dbReference type="EMBL" id="OAY78997.1"/>
    </source>
</evidence>
<comment type="subcellular location">
    <subcellularLocation>
        <location evidence="1">Membrane</location>
        <topology evidence="1">Peripheral membrane protein</topology>
    </subcellularLocation>
</comment>
<dbReference type="CDD" id="cd03561">
    <property type="entry name" value="VHS"/>
    <property type="match status" value="1"/>
</dbReference>
<organism evidence="6 7">
    <name type="scientific">Ananas comosus</name>
    <name type="common">Pineapple</name>
    <name type="synonym">Ananas ananas</name>
    <dbReference type="NCBI Taxonomy" id="4615"/>
    <lineage>
        <taxon>Eukaryota</taxon>
        <taxon>Viridiplantae</taxon>
        <taxon>Streptophyta</taxon>
        <taxon>Embryophyta</taxon>
        <taxon>Tracheophyta</taxon>
        <taxon>Spermatophyta</taxon>
        <taxon>Magnoliopsida</taxon>
        <taxon>Liliopsida</taxon>
        <taxon>Poales</taxon>
        <taxon>Bromeliaceae</taxon>
        <taxon>Bromelioideae</taxon>
        <taxon>Ananas</taxon>
    </lineage>
</organism>
<accession>A0A199VP79</accession>
<dbReference type="EMBL" id="LSRQ01001165">
    <property type="protein sequence ID" value="OAY78997.1"/>
    <property type="molecule type" value="Genomic_DNA"/>
</dbReference>
<dbReference type="InterPro" id="IPR008942">
    <property type="entry name" value="ENTH_VHS"/>
</dbReference>
<dbReference type="InterPro" id="IPR044836">
    <property type="entry name" value="TOL_plant"/>
</dbReference>
<comment type="similarity">
    <text evidence="2">Belongs to the TOM1 family.</text>
</comment>
<sequence>MVLFPSSSVTVRVEKATSDLLIGPDWTLNMEICDLVNSGQWLAKDVIKAVKKRLQHKNPNVQFLALTLLETMVKNCSDYVHFQVVERDMQVRNKVLELLDSWQEAFGGPGGKFPQYYWACAELKRSGVLFPQRSPYTAPIFAPPRTHAKPTNRHPQAGYGMPPSSSLRLDEAMASEMANLSLSDFDHIRNALDLLNEMLRAVNPNDHGVVKDEVIADLEMGCGRDEVLLRQGLELNDNLQSALAKHDTIASGTPLPPEAPDSFLRAETPCAPTPPVVINQFKDEEDEDDDDDEFAQLACRNSKFKPSSTGSTSYMSRERSSSQNCKNYNESSSSISSTVGENALVLLDSPVPVKTATKEKDMIDLLSITLSSEPSTRTTPLTPSSSSNQRESPASISPNKQAQSYVPYNSYVASWARPQPQYLDCLPQPQLQFGCTPPRWVASPVNMNTNPFEYPSTVNVAAYAPTYASRAFWPSNPFVYRANSTPAASGQTTTNVNLKQPGSAVASEPYVSSNRLFDDLIDLRDADDSLRTRGMGPTFSASPSQDCFDCAIVYSLEFSLISCLNYVITAAPAFAGHI</sequence>
<dbReference type="Pfam" id="PF00790">
    <property type="entry name" value="VHS"/>
    <property type="match status" value="1"/>
</dbReference>
<evidence type="ECO:0000256" key="1">
    <source>
        <dbReference type="ARBA" id="ARBA00004170"/>
    </source>
</evidence>
<feature type="region of interest" description="Disordered" evidence="4">
    <location>
        <begin position="140"/>
        <end position="164"/>
    </location>
</feature>
<name>A0A199VP79_ANACO</name>
<dbReference type="InterPro" id="IPR002014">
    <property type="entry name" value="VHS_dom"/>
</dbReference>
<dbReference type="InterPro" id="IPR038425">
    <property type="entry name" value="GAT_sf"/>
</dbReference>
<evidence type="ECO:0000256" key="3">
    <source>
        <dbReference type="ARBA" id="ARBA00023136"/>
    </source>
</evidence>
<dbReference type="GO" id="GO:0043130">
    <property type="term" value="F:ubiquitin binding"/>
    <property type="evidence" value="ECO:0007669"/>
    <property type="project" value="InterPro"/>
</dbReference>
<comment type="caution">
    <text evidence="6">The sequence shown here is derived from an EMBL/GenBank/DDBJ whole genome shotgun (WGS) entry which is preliminary data.</text>
</comment>